<dbReference type="SUPFAM" id="SSF74653">
    <property type="entry name" value="TolA/TonB C-terminal domain"/>
    <property type="match status" value="1"/>
</dbReference>
<organism evidence="3 4">
    <name type="scientific">Sphingobacterium hungaricum</name>
    <dbReference type="NCBI Taxonomy" id="2082723"/>
    <lineage>
        <taxon>Bacteria</taxon>
        <taxon>Pseudomonadati</taxon>
        <taxon>Bacteroidota</taxon>
        <taxon>Sphingobacteriia</taxon>
        <taxon>Sphingobacteriales</taxon>
        <taxon>Sphingobacteriaceae</taxon>
        <taxon>Sphingobacterium</taxon>
    </lineage>
</organism>
<evidence type="ECO:0000259" key="2">
    <source>
        <dbReference type="PROSITE" id="PS52015"/>
    </source>
</evidence>
<dbReference type="GO" id="GO:0031992">
    <property type="term" value="F:energy transducer activity"/>
    <property type="evidence" value="ECO:0007669"/>
    <property type="project" value="TreeGrafter"/>
</dbReference>
<dbReference type="GO" id="GO:0055085">
    <property type="term" value="P:transmembrane transport"/>
    <property type="evidence" value="ECO:0007669"/>
    <property type="project" value="InterPro"/>
</dbReference>
<dbReference type="Gene3D" id="3.30.1150.10">
    <property type="match status" value="1"/>
</dbReference>
<dbReference type="AlphaFoldDB" id="A0A928UV08"/>
<keyword evidence="1" id="KW-1133">Transmembrane helix</keyword>
<dbReference type="PANTHER" id="PTHR33446">
    <property type="entry name" value="PROTEIN TONB-RELATED"/>
    <property type="match status" value="1"/>
</dbReference>
<dbReference type="EMBL" id="PRDK01000004">
    <property type="protein sequence ID" value="MBE8713227.1"/>
    <property type="molecule type" value="Genomic_DNA"/>
</dbReference>
<keyword evidence="1" id="KW-0812">Transmembrane</keyword>
<name>A0A928UV08_9SPHI</name>
<sequence>MIYFILANSSLLFFYLMYVLFFKNLTFYQLNRTYLVSALIVSFLLPILQFIDLGIDRTMFVAMVELPVTDLVYDQQTESNAQSFLNSIDWIFWIYTIGCLILGIRFIGKLISLKRTFTEAEKSNSSFSFFHRIVIGSEVADSALIYKHEEVHYKQGHSVDVILVELLRIFNWFNPVFYFYLKEIKFQHECIADAICAKENKVYYAELLVANAMQVTPSTLSHHFSTNSYLKKRIMNLFKKQSNKTSQFRYAFAIPIIFVISVISLSCNDKTPESLESANNPIDSYQQSSANLSENNVVDSAQKEITFEEVEIMPVPAGGIDAFRLWIGENYKYPQAAVDAGVKGTIEVNFVVEKDGSLTDFKIIRDLGHETGKALVDLLKESRKWSPGIQNGRPVRVEYKLPVRLDLTNQ</sequence>
<feature type="transmembrane region" description="Helical" evidence="1">
    <location>
        <begin position="34"/>
        <end position="51"/>
    </location>
</feature>
<feature type="transmembrane region" description="Helical" evidence="1">
    <location>
        <begin position="248"/>
        <end position="266"/>
    </location>
</feature>
<dbReference type="InterPro" id="IPR051045">
    <property type="entry name" value="TonB-dependent_transducer"/>
</dbReference>
<dbReference type="InterPro" id="IPR008756">
    <property type="entry name" value="Peptidase_M56"/>
</dbReference>
<dbReference type="PROSITE" id="PS52015">
    <property type="entry name" value="TONB_CTD"/>
    <property type="match status" value="1"/>
</dbReference>
<dbReference type="Pfam" id="PF03544">
    <property type="entry name" value="TonB_C"/>
    <property type="match status" value="1"/>
</dbReference>
<reference evidence="3" key="1">
    <citation type="submission" date="2018-02" db="EMBL/GenBank/DDBJ databases">
        <authorList>
            <person name="Vasarhelyi B.M."/>
            <person name="Deshmukh S."/>
            <person name="Balint B."/>
            <person name="Kukolya J."/>
        </authorList>
    </citation>
    <scope>NUCLEOTIDE SEQUENCE</scope>
    <source>
        <strain evidence="3">KB22</strain>
    </source>
</reference>
<gene>
    <name evidence="3" type="ORF">C4F49_06015</name>
</gene>
<comment type="caution">
    <text evidence="3">The sequence shown here is derived from an EMBL/GenBank/DDBJ whole genome shotgun (WGS) entry which is preliminary data.</text>
</comment>
<proteinExistence type="predicted"/>
<keyword evidence="1" id="KW-0472">Membrane</keyword>
<evidence type="ECO:0000313" key="4">
    <source>
        <dbReference type="Proteomes" id="UP000616201"/>
    </source>
</evidence>
<keyword evidence="4" id="KW-1185">Reference proteome</keyword>
<accession>A0A928UV08</accession>
<feature type="transmembrane region" description="Helical" evidence="1">
    <location>
        <begin position="90"/>
        <end position="108"/>
    </location>
</feature>
<evidence type="ECO:0000256" key="1">
    <source>
        <dbReference type="SAM" id="Phobius"/>
    </source>
</evidence>
<dbReference type="RefSeq" id="WP_231388230.1">
    <property type="nucleotide sequence ID" value="NZ_MU158698.1"/>
</dbReference>
<dbReference type="GO" id="GO:0098797">
    <property type="term" value="C:plasma membrane protein complex"/>
    <property type="evidence" value="ECO:0007669"/>
    <property type="project" value="TreeGrafter"/>
</dbReference>
<feature type="transmembrane region" description="Helical" evidence="1">
    <location>
        <begin position="6"/>
        <end position="22"/>
    </location>
</feature>
<dbReference type="Pfam" id="PF05569">
    <property type="entry name" value="Peptidase_M56"/>
    <property type="match status" value="1"/>
</dbReference>
<feature type="domain" description="TonB C-terminal" evidence="2">
    <location>
        <begin position="318"/>
        <end position="410"/>
    </location>
</feature>
<protein>
    <submittedName>
        <fullName evidence="3">Energy transducer TonB</fullName>
    </submittedName>
</protein>
<dbReference type="PANTHER" id="PTHR33446:SF2">
    <property type="entry name" value="PROTEIN TONB"/>
    <property type="match status" value="1"/>
</dbReference>
<dbReference type="Proteomes" id="UP000616201">
    <property type="component" value="Unassembled WGS sequence"/>
</dbReference>
<evidence type="ECO:0000313" key="3">
    <source>
        <dbReference type="EMBL" id="MBE8713227.1"/>
    </source>
</evidence>
<dbReference type="InterPro" id="IPR037682">
    <property type="entry name" value="TonB_C"/>
</dbReference>